<name>A0A9W3HQD5_CAMBA</name>
<dbReference type="GO" id="GO:1903108">
    <property type="term" value="P:regulation of mitochondrial transcription"/>
    <property type="evidence" value="ECO:0007669"/>
    <property type="project" value="TreeGrafter"/>
</dbReference>
<dbReference type="GO" id="GO:0003723">
    <property type="term" value="F:RNA binding"/>
    <property type="evidence" value="ECO:0007669"/>
    <property type="project" value="TreeGrafter"/>
</dbReference>
<dbReference type="RefSeq" id="XP_045380464.1">
    <property type="nucleotide sequence ID" value="XM_045524508.1"/>
</dbReference>
<feature type="domain" description="Mitochondrial transcription rescue factor 1 C-terminal" evidence="2">
    <location>
        <begin position="133"/>
        <end position="181"/>
    </location>
</feature>
<gene>
    <name evidence="3" type="primary">MTRES1</name>
</gene>
<evidence type="ECO:0000259" key="2">
    <source>
        <dbReference type="Pfam" id="PF25818"/>
    </source>
</evidence>
<dbReference type="Pfam" id="PF25818">
    <property type="entry name" value="MTRES1_C"/>
    <property type="match status" value="1"/>
</dbReference>
<dbReference type="GO" id="GO:0005739">
    <property type="term" value="C:mitochondrion"/>
    <property type="evidence" value="ECO:0007669"/>
    <property type="project" value="TreeGrafter"/>
</dbReference>
<protein>
    <submittedName>
        <fullName evidence="3">Mitochondrial transcription rescue factor 1 isoform X3</fullName>
    </submittedName>
</protein>
<evidence type="ECO:0000313" key="3">
    <source>
        <dbReference type="RefSeq" id="XP_045380464.1"/>
    </source>
</evidence>
<feature type="compositionally biased region" description="Acidic residues" evidence="1">
    <location>
        <begin position="116"/>
        <end position="126"/>
    </location>
</feature>
<reference evidence="3" key="1">
    <citation type="submission" date="2025-08" db="UniProtKB">
        <authorList>
            <consortium name="RefSeq"/>
        </authorList>
    </citation>
    <scope>IDENTIFICATION</scope>
    <source>
        <tissue evidence="3">Blood</tissue>
    </source>
</reference>
<organism evidence="3">
    <name type="scientific">Camelus bactrianus</name>
    <name type="common">Bactrian camel</name>
    <dbReference type="NCBI Taxonomy" id="9837"/>
    <lineage>
        <taxon>Eukaryota</taxon>
        <taxon>Metazoa</taxon>
        <taxon>Chordata</taxon>
        <taxon>Craniata</taxon>
        <taxon>Vertebrata</taxon>
        <taxon>Euteleostomi</taxon>
        <taxon>Mammalia</taxon>
        <taxon>Eutheria</taxon>
        <taxon>Laurasiatheria</taxon>
        <taxon>Artiodactyla</taxon>
        <taxon>Tylopoda</taxon>
        <taxon>Camelidae</taxon>
        <taxon>Camelus</taxon>
    </lineage>
</organism>
<proteinExistence type="predicted"/>
<dbReference type="AlphaFoldDB" id="A0A9W3HQD5"/>
<dbReference type="PANTHER" id="PTHR13633">
    <property type="entry name" value="MITOCHONDRIAL TRANSCRIPTION RESCUE FACTOR 1"/>
    <property type="match status" value="1"/>
</dbReference>
<evidence type="ECO:0000256" key="1">
    <source>
        <dbReference type="SAM" id="MobiDB-lite"/>
    </source>
</evidence>
<dbReference type="InterPro" id="IPR057896">
    <property type="entry name" value="MTRES1_C"/>
</dbReference>
<dbReference type="PANTHER" id="PTHR13633:SF3">
    <property type="entry name" value="MITOCHONDRIAL TRANSCRIPTION RESCUE FACTOR 1"/>
    <property type="match status" value="1"/>
</dbReference>
<dbReference type="CTD" id="51250"/>
<feature type="region of interest" description="Disordered" evidence="1">
    <location>
        <begin position="92"/>
        <end position="130"/>
    </location>
</feature>
<accession>A0A9W3HQD5</accession>
<sequence>MAMTSVRLPTCVFRKPDAWIGLCRVLQGTPSHKPCASWNRYLYFSSTKLNASNYKILFHNIFSLRLPRLLVSPEYILPFSIRLKSNVSSKKSTKKTLQKVEDEEESEDERDRSEMSEQEDETEDDPSVVKDYKDLDKVVQSFRYDVILKTGLDIGRNKVEDAFYKGELRLNGEKLWKKSRTKYRRTDLAHPHPLPPAWMMPGSAYLSNPRGEAVFMPGGGVTLSAQPRGEKVNGVKSAPV</sequence>